<organism evidence="3 4">
    <name type="scientific">Naumannella halotolerans</name>
    <dbReference type="NCBI Taxonomy" id="993414"/>
    <lineage>
        <taxon>Bacteria</taxon>
        <taxon>Bacillati</taxon>
        <taxon>Actinomycetota</taxon>
        <taxon>Actinomycetes</taxon>
        <taxon>Propionibacteriales</taxon>
        <taxon>Propionibacteriaceae</taxon>
        <taxon>Naumannella</taxon>
    </lineage>
</organism>
<evidence type="ECO:0000256" key="1">
    <source>
        <dbReference type="SAM" id="MobiDB-lite"/>
    </source>
</evidence>
<feature type="transmembrane region" description="Helical" evidence="2">
    <location>
        <begin position="21"/>
        <end position="41"/>
    </location>
</feature>
<dbReference type="Proteomes" id="UP000295371">
    <property type="component" value="Unassembled WGS sequence"/>
</dbReference>
<keyword evidence="2" id="KW-1133">Transmembrane helix</keyword>
<feature type="compositionally biased region" description="Acidic residues" evidence="1">
    <location>
        <begin position="290"/>
        <end position="300"/>
    </location>
</feature>
<feature type="region of interest" description="Disordered" evidence="1">
    <location>
        <begin position="412"/>
        <end position="433"/>
    </location>
</feature>
<keyword evidence="2" id="KW-0812">Transmembrane</keyword>
<proteinExistence type="predicted"/>
<dbReference type="AlphaFoldDB" id="A0A4R7J4P4"/>
<accession>A0A4R7J4P4</accession>
<evidence type="ECO:0000256" key="2">
    <source>
        <dbReference type="SAM" id="Phobius"/>
    </source>
</evidence>
<feature type="region of interest" description="Disordered" evidence="1">
    <location>
        <begin position="196"/>
        <end position="224"/>
    </location>
</feature>
<protein>
    <submittedName>
        <fullName evidence="3">Uncharacterized protein</fullName>
    </submittedName>
</protein>
<reference evidence="3 4" key="1">
    <citation type="submission" date="2019-03" db="EMBL/GenBank/DDBJ databases">
        <title>Genomic Encyclopedia of Archaeal and Bacterial Type Strains, Phase II (KMG-II): from individual species to whole genera.</title>
        <authorList>
            <person name="Goeker M."/>
        </authorList>
    </citation>
    <scope>NUCLEOTIDE SEQUENCE [LARGE SCALE GENOMIC DNA]</scope>
    <source>
        <strain evidence="3 4">DSM 24323</strain>
    </source>
</reference>
<dbReference type="OrthoDB" id="153031at2"/>
<feature type="region of interest" description="Disordered" evidence="1">
    <location>
        <begin position="290"/>
        <end position="311"/>
    </location>
</feature>
<dbReference type="RefSeq" id="WP_133755579.1">
    <property type="nucleotide sequence ID" value="NZ_SOAW01000002.1"/>
</dbReference>
<keyword evidence="4" id="KW-1185">Reference proteome</keyword>
<evidence type="ECO:0000313" key="3">
    <source>
        <dbReference type="EMBL" id="TDT31287.1"/>
    </source>
</evidence>
<evidence type="ECO:0000313" key="4">
    <source>
        <dbReference type="Proteomes" id="UP000295371"/>
    </source>
</evidence>
<keyword evidence="2" id="KW-0472">Membrane</keyword>
<sequence>MGRYRSIERTQRRGKALDRTIAILLVVLGLTGTLSLLPSHAQSSVGRLACQIGSLGLSNCIDSTAEAAARSLAPAQCRTLARLDEVIPEAQVTSLTTASGVPLTWSTTRSGEDRLRFAADAEVPDLISGQGRSLSDPTAGVTLTMPSEWFLPGGQGGQELVEAIDAEHRRWVQQRSALALLSGVLDSSGWEIPEPTILRSHQDPRVSPLPTATGQDEPPRPKSGRWLAIDTDRSAEVSVNTITAQSNLTVPLQGELDGEDITGRLRWTINSVGEITEVVIGFTTAQDPFAEDASEEDADGAENAATPSGPAAADALTDVVYLSIPVRTRDERQVTLDWLTREGGVMIDLGTAMSTQVPAAEDRFGSFLARSATIVSLTYTGVSVGAADAQLGEQFALDERGPWEEADLVEARQMDPQPVRVSRDVTTDEGCTG</sequence>
<name>A0A4R7J4P4_9ACTN</name>
<gene>
    <name evidence="3" type="ORF">CLV29_2702</name>
</gene>
<feature type="compositionally biased region" description="Low complexity" evidence="1">
    <location>
        <begin position="301"/>
        <end position="311"/>
    </location>
</feature>
<dbReference type="EMBL" id="SOAW01000002">
    <property type="protein sequence ID" value="TDT31287.1"/>
    <property type="molecule type" value="Genomic_DNA"/>
</dbReference>
<comment type="caution">
    <text evidence="3">The sequence shown here is derived from an EMBL/GenBank/DDBJ whole genome shotgun (WGS) entry which is preliminary data.</text>
</comment>